<evidence type="ECO:0000313" key="5">
    <source>
        <dbReference type="EMBL" id="RTY39055.1"/>
    </source>
</evidence>
<dbReference type="PANTHER" id="PTHR35089">
    <property type="entry name" value="CHAPERONE PROTEIN SKP"/>
    <property type="match status" value="1"/>
</dbReference>
<evidence type="ECO:0000256" key="4">
    <source>
        <dbReference type="SAM" id="SignalP"/>
    </source>
</evidence>
<reference evidence="5 6" key="1">
    <citation type="submission" date="2018-12" db="EMBL/GenBank/DDBJ databases">
        <authorList>
            <person name="Lunina O.N."/>
            <person name="Grouzdev D.S."/>
            <person name="Gorlenko V.M."/>
            <person name="Savvichev A.S."/>
        </authorList>
    </citation>
    <scope>NUCLEOTIDE SEQUENCE [LARGE SCALE GENOMIC DNA]</scope>
    <source>
        <strain evidence="5 6">BrKhr-17</strain>
    </source>
</reference>
<evidence type="ECO:0000256" key="1">
    <source>
        <dbReference type="ARBA" id="ARBA00009091"/>
    </source>
</evidence>
<accession>A0A3S0NAW0</accession>
<feature type="signal peptide" evidence="4">
    <location>
        <begin position="1"/>
        <end position="31"/>
    </location>
</feature>
<dbReference type="SUPFAM" id="SSF111384">
    <property type="entry name" value="OmpH-like"/>
    <property type="match status" value="1"/>
</dbReference>
<feature type="chain" id="PRO_5018793814" evidence="4">
    <location>
        <begin position="32"/>
        <end position="183"/>
    </location>
</feature>
<sequence length="183" mass="20438">MNHFSAMMHKSRHILMATVLTILFAVPSLQAAPGAAGRTGVVDFARILQQMPEAKKAESTLNATAEPFKKELQRMNQDLQKSLEAYSQARAGMSQQARELKEKDLNLKAQGMKKYEQEKFGRGGIVQKKEQELITPIRQKLLTAIQSVAQKEGFSLVLDKQAMVYGAADTDITFKVMNQLNIK</sequence>
<protein>
    <submittedName>
        <fullName evidence="5">OmpH family outer membrane protein</fullName>
    </submittedName>
</protein>
<keyword evidence="2 4" id="KW-0732">Signal</keyword>
<dbReference type="GO" id="GO:0051082">
    <property type="term" value="F:unfolded protein binding"/>
    <property type="evidence" value="ECO:0007669"/>
    <property type="project" value="InterPro"/>
</dbReference>
<evidence type="ECO:0000313" key="6">
    <source>
        <dbReference type="Proteomes" id="UP000279908"/>
    </source>
</evidence>
<dbReference type="Gene3D" id="3.30.910.20">
    <property type="entry name" value="Skp domain"/>
    <property type="match status" value="1"/>
</dbReference>
<dbReference type="RefSeq" id="WP_011890782.1">
    <property type="nucleotide sequence ID" value="NZ_RXYJ01000004.1"/>
</dbReference>
<organism evidence="5 6">
    <name type="scientific">Chlorobium phaeovibrioides</name>
    <dbReference type="NCBI Taxonomy" id="1094"/>
    <lineage>
        <taxon>Bacteria</taxon>
        <taxon>Pseudomonadati</taxon>
        <taxon>Chlorobiota</taxon>
        <taxon>Chlorobiia</taxon>
        <taxon>Chlorobiales</taxon>
        <taxon>Chlorobiaceae</taxon>
        <taxon>Chlorobium/Pelodictyon group</taxon>
        <taxon>Chlorobium</taxon>
    </lineage>
</organism>
<dbReference type="InterPro" id="IPR024930">
    <property type="entry name" value="Skp_dom_sf"/>
</dbReference>
<gene>
    <name evidence="5" type="ORF">EKD02_02845</name>
</gene>
<dbReference type="GO" id="GO:0005829">
    <property type="term" value="C:cytosol"/>
    <property type="evidence" value="ECO:0007669"/>
    <property type="project" value="TreeGrafter"/>
</dbReference>
<dbReference type="SMART" id="SM00935">
    <property type="entry name" value="OmpH"/>
    <property type="match status" value="1"/>
</dbReference>
<dbReference type="EMBL" id="RXYK01000003">
    <property type="protein sequence ID" value="RTY39055.1"/>
    <property type="molecule type" value="Genomic_DNA"/>
</dbReference>
<dbReference type="Pfam" id="PF03938">
    <property type="entry name" value="OmpH"/>
    <property type="match status" value="1"/>
</dbReference>
<keyword evidence="3" id="KW-0175">Coiled coil</keyword>
<evidence type="ECO:0000256" key="2">
    <source>
        <dbReference type="ARBA" id="ARBA00022729"/>
    </source>
</evidence>
<dbReference type="OMA" id="MENDLQS"/>
<comment type="caution">
    <text evidence="5">The sequence shown here is derived from an EMBL/GenBank/DDBJ whole genome shotgun (WGS) entry which is preliminary data.</text>
</comment>
<dbReference type="InterPro" id="IPR005632">
    <property type="entry name" value="Chaperone_Skp"/>
</dbReference>
<dbReference type="PANTHER" id="PTHR35089:SF1">
    <property type="entry name" value="CHAPERONE PROTEIN SKP"/>
    <property type="match status" value="1"/>
</dbReference>
<feature type="coiled-coil region" evidence="3">
    <location>
        <begin position="69"/>
        <end position="103"/>
    </location>
</feature>
<name>A0A3S0NAW0_CHLPH</name>
<comment type="similarity">
    <text evidence="1">Belongs to the Skp family.</text>
</comment>
<proteinExistence type="inferred from homology"/>
<dbReference type="Proteomes" id="UP000279908">
    <property type="component" value="Unassembled WGS sequence"/>
</dbReference>
<evidence type="ECO:0000256" key="3">
    <source>
        <dbReference type="SAM" id="Coils"/>
    </source>
</evidence>
<dbReference type="AlphaFoldDB" id="A0A3S0NAW0"/>
<dbReference type="GO" id="GO:0050821">
    <property type="term" value="P:protein stabilization"/>
    <property type="evidence" value="ECO:0007669"/>
    <property type="project" value="TreeGrafter"/>
</dbReference>